<protein>
    <submittedName>
        <fullName evidence="1">Uncharacterized protein</fullName>
    </submittedName>
</protein>
<reference evidence="1" key="1">
    <citation type="submission" date="2020-05" db="EMBL/GenBank/DDBJ databases">
        <title>Phylogenomic resolution of chytrid fungi.</title>
        <authorList>
            <person name="Stajich J.E."/>
            <person name="Amses K."/>
            <person name="Simmons R."/>
            <person name="Seto K."/>
            <person name="Myers J."/>
            <person name="Bonds A."/>
            <person name="Quandt C.A."/>
            <person name="Barry K."/>
            <person name="Liu P."/>
            <person name="Grigoriev I."/>
            <person name="Longcore J.E."/>
            <person name="James T.Y."/>
        </authorList>
    </citation>
    <scope>NUCLEOTIDE SEQUENCE</scope>
    <source>
        <strain evidence="1">JEL0513</strain>
    </source>
</reference>
<accession>A0AAD5SWG0</accession>
<dbReference type="EMBL" id="JADGJH010001914">
    <property type="protein sequence ID" value="KAJ3107276.1"/>
    <property type="molecule type" value="Genomic_DNA"/>
</dbReference>
<dbReference type="Proteomes" id="UP001211907">
    <property type="component" value="Unassembled WGS sequence"/>
</dbReference>
<name>A0AAD5SWG0_9FUNG</name>
<dbReference type="AlphaFoldDB" id="A0AAD5SWG0"/>
<organism evidence="1 2">
    <name type="scientific">Physocladia obscura</name>
    <dbReference type="NCBI Taxonomy" id="109957"/>
    <lineage>
        <taxon>Eukaryota</taxon>
        <taxon>Fungi</taxon>
        <taxon>Fungi incertae sedis</taxon>
        <taxon>Chytridiomycota</taxon>
        <taxon>Chytridiomycota incertae sedis</taxon>
        <taxon>Chytridiomycetes</taxon>
        <taxon>Chytridiales</taxon>
        <taxon>Chytriomycetaceae</taxon>
        <taxon>Physocladia</taxon>
    </lineage>
</organism>
<proteinExistence type="predicted"/>
<gene>
    <name evidence="1" type="ORF">HK100_003608</name>
</gene>
<sequence length="232" mass="26389">MEHHRLHELSQVSFEFISQYDILRQQLNLLEPIAEKLFKLLQADGTKQNGSEVLTLPENINNLATELNSQQQNKFEQRPSDMRFPTVERRVRPGFSRRSSTRGVENEANMIRSFALNAAVENTNVTEEWVKDKSLPTHCNFDVAVDVIGDTTSAEARDFLFDADEGALSRNSIWGKHPRIQNDIHTSREGSIENVNLSATFSKSRRPSMMAAFGFAENAWKESHNRSVVSIL</sequence>
<evidence type="ECO:0000313" key="2">
    <source>
        <dbReference type="Proteomes" id="UP001211907"/>
    </source>
</evidence>
<comment type="caution">
    <text evidence="1">The sequence shown here is derived from an EMBL/GenBank/DDBJ whole genome shotgun (WGS) entry which is preliminary data.</text>
</comment>
<evidence type="ECO:0000313" key="1">
    <source>
        <dbReference type="EMBL" id="KAJ3107276.1"/>
    </source>
</evidence>
<keyword evidence="2" id="KW-1185">Reference proteome</keyword>